<evidence type="ECO:0000256" key="1">
    <source>
        <dbReference type="SAM" id="Phobius"/>
    </source>
</evidence>
<organism evidence="2">
    <name type="scientific">marine sediment metagenome</name>
    <dbReference type="NCBI Taxonomy" id="412755"/>
    <lineage>
        <taxon>unclassified sequences</taxon>
        <taxon>metagenomes</taxon>
        <taxon>ecological metagenomes</taxon>
    </lineage>
</organism>
<sequence length="58" mass="6591">GSYIVNGMFHDVSIIPHIAALWFLLLGILENLDVHRTRASFARDDFPEQQNSRRPLAA</sequence>
<keyword evidence="1" id="KW-0812">Transmembrane</keyword>
<keyword evidence="1" id="KW-0472">Membrane</keyword>
<name>X0WQI1_9ZZZZ</name>
<accession>X0WQI1</accession>
<gene>
    <name evidence="2" type="ORF">S01H1_50056</name>
</gene>
<reference evidence="2" key="1">
    <citation type="journal article" date="2014" name="Front. Microbiol.">
        <title>High frequency of phylogenetically diverse reductive dehalogenase-homologous genes in deep subseafloor sedimentary metagenomes.</title>
        <authorList>
            <person name="Kawai M."/>
            <person name="Futagami T."/>
            <person name="Toyoda A."/>
            <person name="Takaki Y."/>
            <person name="Nishi S."/>
            <person name="Hori S."/>
            <person name="Arai W."/>
            <person name="Tsubouchi T."/>
            <person name="Morono Y."/>
            <person name="Uchiyama I."/>
            <person name="Ito T."/>
            <person name="Fujiyama A."/>
            <person name="Inagaki F."/>
            <person name="Takami H."/>
        </authorList>
    </citation>
    <scope>NUCLEOTIDE SEQUENCE</scope>
    <source>
        <strain evidence="2">Expedition CK06-06</strain>
    </source>
</reference>
<dbReference type="AlphaFoldDB" id="X0WQI1"/>
<keyword evidence="1" id="KW-1133">Transmembrane helix</keyword>
<feature type="non-terminal residue" evidence="2">
    <location>
        <position position="1"/>
    </location>
</feature>
<protein>
    <submittedName>
        <fullName evidence="2">Uncharacterized protein</fullName>
    </submittedName>
</protein>
<dbReference type="EMBL" id="BARS01032235">
    <property type="protein sequence ID" value="GAG26788.1"/>
    <property type="molecule type" value="Genomic_DNA"/>
</dbReference>
<comment type="caution">
    <text evidence="2">The sequence shown here is derived from an EMBL/GenBank/DDBJ whole genome shotgun (WGS) entry which is preliminary data.</text>
</comment>
<proteinExistence type="predicted"/>
<evidence type="ECO:0000313" key="2">
    <source>
        <dbReference type="EMBL" id="GAG26788.1"/>
    </source>
</evidence>
<feature type="transmembrane region" description="Helical" evidence="1">
    <location>
        <begin position="12"/>
        <end position="29"/>
    </location>
</feature>